<dbReference type="OrthoDB" id="9807890at2"/>
<evidence type="ECO:0000313" key="11">
    <source>
        <dbReference type="Proteomes" id="UP000272771"/>
    </source>
</evidence>
<proteinExistence type="inferred from homology"/>
<dbReference type="InterPro" id="IPR004843">
    <property type="entry name" value="Calcineurin-like_PHP"/>
</dbReference>
<dbReference type="Gene3D" id="3.60.21.10">
    <property type="match status" value="1"/>
</dbReference>
<evidence type="ECO:0000256" key="3">
    <source>
        <dbReference type="ARBA" id="ARBA00012506"/>
    </source>
</evidence>
<comment type="catalytic activity">
    <reaction evidence="8">
        <text>P(1),P(4)-bis(5'-adenosyl) tetraphosphate + H2O = 2 ADP + 2 H(+)</text>
        <dbReference type="Rhea" id="RHEA:24252"/>
        <dbReference type="ChEBI" id="CHEBI:15377"/>
        <dbReference type="ChEBI" id="CHEBI:15378"/>
        <dbReference type="ChEBI" id="CHEBI:58141"/>
        <dbReference type="ChEBI" id="CHEBI:456216"/>
        <dbReference type="EC" id="3.6.1.41"/>
    </reaction>
</comment>
<evidence type="ECO:0000313" key="10">
    <source>
        <dbReference type="EMBL" id="VEJ50255.1"/>
    </source>
</evidence>
<dbReference type="Proteomes" id="UP000272771">
    <property type="component" value="Chromosome"/>
</dbReference>
<evidence type="ECO:0000256" key="4">
    <source>
        <dbReference type="ARBA" id="ARBA00022801"/>
    </source>
</evidence>
<dbReference type="EMBL" id="LR134533">
    <property type="protein sequence ID" value="VEJ50255.1"/>
    <property type="molecule type" value="Genomic_DNA"/>
</dbReference>
<dbReference type="CDD" id="cd07422">
    <property type="entry name" value="MPP_ApaH"/>
    <property type="match status" value="1"/>
</dbReference>
<dbReference type="PANTHER" id="PTHR40942">
    <property type="match status" value="1"/>
</dbReference>
<dbReference type="NCBIfam" id="NF001204">
    <property type="entry name" value="PRK00166.1"/>
    <property type="match status" value="1"/>
</dbReference>
<comment type="similarity">
    <text evidence="2">Belongs to the Ap4A hydrolase family.</text>
</comment>
<comment type="function">
    <text evidence="1">Hydrolyzes diadenosine 5',5'''-P1,P4-tetraphosphate to yield ADP.</text>
</comment>
<dbReference type="STRING" id="28091.SAMEA3174300_01220"/>
<evidence type="ECO:0000256" key="6">
    <source>
        <dbReference type="ARBA" id="ARBA00032248"/>
    </source>
</evidence>
<evidence type="ECO:0000256" key="2">
    <source>
        <dbReference type="ARBA" id="ARBA00005419"/>
    </source>
</evidence>
<organism evidence="10 11">
    <name type="scientific">Neisseria weaveri</name>
    <dbReference type="NCBI Taxonomy" id="28091"/>
    <lineage>
        <taxon>Bacteria</taxon>
        <taxon>Pseudomonadati</taxon>
        <taxon>Pseudomonadota</taxon>
        <taxon>Betaproteobacteria</taxon>
        <taxon>Neisseriales</taxon>
        <taxon>Neisseriaceae</taxon>
        <taxon>Neisseria</taxon>
    </lineage>
</organism>
<evidence type="ECO:0000259" key="9">
    <source>
        <dbReference type="Pfam" id="PF00149"/>
    </source>
</evidence>
<evidence type="ECO:0000256" key="7">
    <source>
        <dbReference type="ARBA" id="ARBA00033210"/>
    </source>
</evidence>
<reference evidence="10 11" key="1">
    <citation type="submission" date="2018-12" db="EMBL/GenBank/DDBJ databases">
        <authorList>
            <consortium name="Pathogen Informatics"/>
        </authorList>
    </citation>
    <scope>NUCLEOTIDE SEQUENCE [LARGE SCALE GENOMIC DNA]</scope>
    <source>
        <strain evidence="10 11">NCTC12742</strain>
    </source>
</reference>
<dbReference type="PANTHER" id="PTHR40942:SF4">
    <property type="entry name" value="CYTOCHROME C5"/>
    <property type="match status" value="1"/>
</dbReference>
<dbReference type="InterPro" id="IPR004617">
    <property type="entry name" value="ApaH"/>
</dbReference>
<sequence>MAHYAIGDVQGCFDELSALLQKLDFNHGTDTLWLTGDIVNRGPKSLETLQFVMAHESSIQTVLGNHDLHLLAVSYGFGKIKRNDTIQSILLHDDRQKMLDWLAHRPLLIRNDTHTLVHAGLLPQWSVNKAAGLAEEVECELTGPRTRKYFANMYGDKPTSWSNKLEGYDRLRMITNVFTRMRALNAKNELNYDFKSGLADMPGKLRAWFEAPKRENLDTKIVFGHWSALGYQNRNNIIALDTGALWGGSLTAINLDTEEVTQVKSLNGFALDWKKA</sequence>
<dbReference type="PIRSF" id="PIRSF000903">
    <property type="entry name" value="B5n-ttraPtase_sm"/>
    <property type="match status" value="1"/>
</dbReference>
<dbReference type="SUPFAM" id="SSF56300">
    <property type="entry name" value="Metallo-dependent phosphatases"/>
    <property type="match status" value="1"/>
</dbReference>
<dbReference type="RefSeq" id="WP_004285709.1">
    <property type="nucleotide sequence ID" value="NZ_CAUJRG010000004.1"/>
</dbReference>
<dbReference type="KEGG" id="nwe:SAMEA3174300_1220"/>
<dbReference type="NCBIfam" id="TIGR00668">
    <property type="entry name" value="apaH"/>
    <property type="match status" value="1"/>
</dbReference>
<evidence type="ECO:0000256" key="5">
    <source>
        <dbReference type="ARBA" id="ARBA00031248"/>
    </source>
</evidence>
<dbReference type="Pfam" id="PF00149">
    <property type="entry name" value="Metallophos"/>
    <property type="match status" value="1"/>
</dbReference>
<feature type="domain" description="Calcineurin-like phosphoesterase" evidence="9">
    <location>
        <begin position="5"/>
        <end position="131"/>
    </location>
</feature>
<keyword evidence="4 10" id="KW-0378">Hydrolase</keyword>
<dbReference type="AlphaFoldDB" id="A0A3S5C9U8"/>
<dbReference type="EC" id="3.6.1.41" evidence="3"/>
<keyword evidence="11" id="KW-1185">Reference proteome</keyword>
<evidence type="ECO:0000256" key="1">
    <source>
        <dbReference type="ARBA" id="ARBA00003413"/>
    </source>
</evidence>
<protein>
    <recommendedName>
        <fullName evidence="3">bis(5'-nucleosyl)-tetraphosphatase (symmetrical)</fullName>
        <ecNumber evidence="3">3.6.1.41</ecNumber>
    </recommendedName>
    <alternativeName>
        <fullName evidence="6">Ap4A hydrolase</fullName>
    </alternativeName>
    <alternativeName>
        <fullName evidence="5">Diadenosine 5',5'''-P1,P4-tetraphosphate pyrophosphohydrolase</fullName>
    </alternativeName>
    <alternativeName>
        <fullName evidence="7">Diadenosine tetraphosphatase</fullName>
    </alternativeName>
</protein>
<evidence type="ECO:0000256" key="8">
    <source>
        <dbReference type="ARBA" id="ARBA00049417"/>
    </source>
</evidence>
<accession>A0A3S5C9U8</accession>
<dbReference type="GO" id="GO:0008803">
    <property type="term" value="F:bis(5'-nucleosyl)-tetraphosphatase (symmetrical) activity"/>
    <property type="evidence" value="ECO:0007669"/>
    <property type="project" value="UniProtKB-EC"/>
</dbReference>
<dbReference type="InterPro" id="IPR029052">
    <property type="entry name" value="Metallo-depent_PP-like"/>
</dbReference>
<gene>
    <name evidence="10" type="primary">apaH_1</name>
    <name evidence="10" type="ORF">NCTC12742_00597</name>
</gene>
<name>A0A3S5C9U8_9NEIS</name>